<evidence type="ECO:0000313" key="2">
    <source>
        <dbReference type="EMBL" id="CAK8988810.1"/>
    </source>
</evidence>
<feature type="compositionally biased region" description="Acidic residues" evidence="1">
    <location>
        <begin position="435"/>
        <end position="453"/>
    </location>
</feature>
<sequence>MDKLAERSLPRPALAIMDPEILSGNFTIIDQRFERRPGTERCRLILAFDHTYLTKTLCQISLFGKKGIVGGAWAPENPQNAFFSLEEGRVDIKAIPKASSMMACVCWDPSAPKKACLSACAIPLGSSFEGLDAKYKGNWAMLHTLGTVLSHSDQIIRGIAFDAATTHQFIRKVLCGQLQDVDLEELRTVPFFGELEWQELPENPLPRLPVRIAMYRGKAVWALPGPWDSDYASMTVPWSLKGCLLHHLCVTLCLAPAFHRDISLQERAEAALSGFLCLDMFQMLAMDKCKQMCLPAGSTFMAPVTCANLQYVALSTVVVCLTKDIDFEPWRYGNARLTEIAIEQVFGHLRSQMSNSQLTTRQYFAADARQSFRSSNTLNRIKLSNSNMGEEKLTHQQFETCCKNALAATLSLVSKVSDMKSSILEAMYRKRCEQEIEDPEDGDPLEELEEEEDVKPHAKSKTECEEFLEHLQQDAECNRMWASEDPDAFAAQDQDLPDGELLKHLCTLANVAEAFGMETAVSPKSGERREGNHLPSSLLEAVQMKGDLFNSLFRLLVRLRSAKGGMDTMWIRNSRNSRRASRSLNWHQYNERVIAQQNAEQEEGQNRSRTSRLQKWRELSLEAHKALQLAEEVPERLMPGNVVLYQNPSKGGESSWALC</sequence>
<protein>
    <submittedName>
        <fullName evidence="2">ZnF_CDGSH domain-containing protein</fullName>
    </submittedName>
</protein>
<name>A0ABP0HF13_9DINO</name>
<reference evidence="2 3" key="1">
    <citation type="submission" date="2024-02" db="EMBL/GenBank/DDBJ databases">
        <authorList>
            <person name="Chen Y."/>
            <person name="Shah S."/>
            <person name="Dougan E. K."/>
            <person name="Thang M."/>
            <person name="Chan C."/>
        </authorList>
    </citation>
    <scope>NUCLEOTIDE SEQUENCE [LARGE SCALE GENOMIC DNA]</scope>
</reference>
<dbReference type="EMBL" id="CAXAMM010000769">
    <property type="protein sequence ID" value="CAK8988810.1"/>
    <property type="molecule type" value="Genomic_DNA"/>
</dbReference>
<dbReference type="Proteomes" id="UP001642464">
    <property type="component" value="Unassembled WGS sequence"/>
</dbReference>
<feature type="region of interest" description="Disordered" evidence="1">
    <location>
        <begin position="434"/>
        <end position="461"/>
    </location>
</feature>
<accession>A0ABP0HF13</accession>
<keyword evidence="3" id="KW-1185">Reference proteome</keyword>
<proteinExistence type="predicted"/>
<gene>
    <name evidence="2" type="ORF">SCF082_LOCUS1539</name>
</gene>
<evidence type="ECO:0000256" key="1">
    <source>
        <dbReference type="SAM" id="MobiDB-lite"/>
    </source>
</evidence>
<comment type="caution">
    <text evidence="2">The sequence shown here is derived from an EMBL/GenBank/DDBJ whole genome shotgun (WGS) entry which is preliminary data.</text>
</comment>
<organism evidence="2 3">
    <name type="scientific">Durusdinium trenchii</name>
    <dbReference type="NCBI Taxonomy" id="1381693"/>
    <lineage>
        <taxon>Eukaryota</taxon>
        <taxon>Sar</taxon>
        <taxon>Alveolata</taxon>
        <taxon>Dinophyceae</taxon>
        <taxon>Suessiales</taxon>
        <taxon>Symbiodiniaceae</taxon>
        <taxon>Durusdinium</taxon>
    </lineage>
</organism>
<evidence type="ECO:0000313" key="3">
    <source>
        <dbReference type="Proteomes" id="UP001642464"/>
    </source>
</evidence>